<dbReference type="PANTHER" id="PTHR10039:SF17">
    <property type="entry name" value="FUNGAL STAND N-TERMINAL GOODBYE DOMAIN-CONTAINING PROTEIN-RELATED"/>
    <property type="match status" value="1"/>
</dbReference>
<dbReference type="EMBL" id="JARKIF010000072">
    <property type="protein sequence ID" value="KAJ7605549.1"/>
    <property type="molecule type" value="Genomic_DNA"/>
</dbReference>
<sequence>MPFSLSGIIHDGNFTNVEGDMTQVFNSYVTPGPQQAKDRLGDAHALPAPPGGDWATGSSSRHLAGPIRNGRPTHQDQAFYSRSRAPNSAAIADTQEWSTPHDNRTQTGVAGASPKLARHLLTNNIHDRPDSQARNMFSVQGNMTQVYVTSQGSSGLDVLYRSIAIGAVHDRTPDDPPRDLGPVRVKMAPFGERPGAKLSKNWLCGKPKTGKNRPIFVGISEKMLQSGPFFGSRSGLGSFHDSAERFPEPACHPGTRTVILEDLRAWSQETSPGSRILWLYGAAGMGKCAVAQAFAGECNKESRLGASFFFKRSDFERGTWERFFATLAYQLALSIPRLSGLIQRTIEEDRLLVGRSMERQFHRLILEPLRTCETDSQHVIIIDGLDECEGPKVQETILRLWIEGITFHNLPIRLLITSRPEPHLREIMEASEVQDICLPLQMTADDKAYDDVRHYLEDEFSTVSLAFRARGIHLGPSWPPSGAIDRIVEKSCGAFIYAATVINFISDQYSHPVTQLQSVLNLDPKSTAPLDDLYTQILSALPQDNRRSGILYALWLQDKLYPEQVDLLLGAPEGSSRLLLRPLHCVLDLGTAAIPRGSCGIRFLHTSFWDFLGDARRSKGWSVSHPEIKAAYLEASLDLLSKPAPLPNSRDRDHFLQLVQHFFNQVESDDHTVYRAKFQNPTFQNNFFLPATLYFSRGILPDSPLNNMLFGRRYIKEFCQDRLWSRGGSPAPGSPPFPYDQIYKTIFTKSPALVIILSCLILLGDRGPAEYEPQLERLIHTFKETYRIFLYFADFRDTFPQYFYSQQSPLDFLSSRDRAGAFYLDRGDLAERLIMLWAQGMKDFINGQNTPVDWKWIRLLQNCRKSAGSPVFSALQSLKLSMACRIAAGDQVQHKQLHDCLIKERQGAKIMTWFNAVPDVSPQQRENIEQFYKDELAAIRRCGEEKDLLRPIFERVGRLQVTMYK</sequence>
<dbReference type="PROSITE" id="PS50837">
    <property type="entry name" value="NACHT"/>
    <property type="match status" value="1"/>
</dbReference>
<feature type="domain" description="NACHT" evidence="2">
    <location>
        <begin position="275"/>
        <end position="420"/>
    </location>
</feature>
<dbReference type="InterPro" id="IPR027417">
    <property type="entry name" value="P-loop_NTPase"/>
</dbReference>
<keyword evidence="4" id="KW-1185">Reference proteome</keyword>
<protein>
    <recommendedName>
        <fullName evidence="2">NACHT domain-containing protein</fullName>
    </recommendedName>
</protein>
<dbReference type="PANTHER" id="PTHR10039">
    <property type="entry name" value="AMELOGENIN"/>
    <property type="match status" value="1"/>
</dbReference>
<dbReference type="InterPro" id="IPR007111">
    <property type="entry name" value="NACHT_NTPase"/>
</dbReference>
<evidence type="ECO:0000313" key="4">
    <source>
        <dbReference type="Proteomes" id="UP001221142"/>
    </source>
</evidence>
<evidence type="ECO:0000313" key="3">
    <source>
        <dbReference type="EMBL" id="KAJ7605549.1"/>
    </source>
</evidence>
<dbReference type="InterPro" id="IPR056884">
    <property type="entry name" value="NPHP3-like_N"/>
</dbReference>
<dbReference type="Pfam" id="PF24883">
    <property type="entry name" value="NPHP3_N"/>
    <property type="match status" value="1"/>
</dbReference>
<dbReference type="Proteomes" id="UP001221142">
    <property type="component" value="Unassembled WGS sequence"/>
</dbReference>
<name>A0AAD7F6P6_9AGAR</name>
<dbReference type="AlphaFoldDB" id="A0AAD7F6P6"/>
<evidence type="ECO:0000256" key="1">
    <source>
        <dbReference type="ARBA" id="ARBA00022737"/>
    </source>
</evidence>
<dbReference type="SUPFAM" id="SSF52540">
    <property type="entry name" value="P-loop containing nucleoside triphosphate hydrolases"/>
    <property type="match status" value="1"/>
</dbReference>
<evidence type="ECO:0000259" key="2">
    <source>
        <dbReference type="PROSITE" id="PS50837"/>
    </source>
</evidence>
<dbReference type="Gene3D" id="3.40.50.300">
    <property type="entry name" value="P-loop containing nucleotide triphosphate hydrolases"/>
    <property type="match status" value="1"/>
</dbReference>
<proteinExistence type="predicted"/>
<keyword evidence="1" id="KW-0677">Repeat</keyword>
<accession>A0AAD7F6P6</accession>
<gene>
    <name evidence="3" type="ORF">FB45DRAFT_1012477</name>
</gene>
<reference evidence="3" key="1">
    <citation type="submission" date="2023-03" db="EMBL/GenBank/DDBJ databases">
        <title>Massive genome expansion in bonnet fungi (Mycena s.s.) driven by repeated elements and novel gene families across ecological guilds.</title>
        <authorList>
            <consortium name="Lawrence Berkeley National Laboratory"/>
            <person name="Harder C.B."/>
            <person name="Miyauchi S."/>
            <person name="Viragh M."/>
            <person name="Kuo A."/>
            <person name="Thoen E."/>
            <person name="Andreopoulos B."/>
            <person name="Lu D."/>
            <person name="Skrede I."/>
            <person name="Drula E."/>
            <person name="Henrissat B."/>
            <person name="Morin E."/>
            <person name="Kohler A."/>
            <person name="Barry K."/>
            <person name="LaButti K."/>
            <person name="Morin E."/>
            <person name="Salamov A."/>
            <person name="Lipzen A."/>
            <person name="Mereny Z."/>
            <person name="Hegedus B."/>
            <person name="Baldrian P."/>
            <person name="Stursova M."/>
            <person name="Weitz H."/>
            <person name="Taylor A."/>
            <person name="Grigoriev I.V."/>
            <person name="Nagy L.G."/>
            <person name="Martin F."/>
            <person name="Kauserud H."/>
        </authorList>
    </citation>
    <scope>NUCLEOTIDE SEQUENCE</scope>
    <source>
        <strain evidence="3">9284</strain>
    </source>
</reference>
<comment type="caution">
    <text evidence="3">The sequence shown here is derived from an EMBL/GenBank/DDBJ whole genome shotgun (WGS) entry which is preliminary data.</text>
</comment>
<organism evidence="3 4">
    <name type="scientific">Roridomyces roridus</name>
    <dbReference type="NCBI Taxonomy" id="1738132"/>
    <lineage>
        <taxon>Eukaryota</taxon>
        <taxon>Fungi</taxon>
        <taxon>Dikarya</taxon>
        <taxon>Basidiomycota</taxon>
        <taxon>Agaricomycotina</taxon>
        <taxon>Agaricomycetes</taxon>
        <taxon>Agaricomycetidae</taxon>
        <taxon>Agaricales</taxon>
        <taxon>Marasmiineae</taxon>
        <taxon>Mycenaceae</taxon>
        <taxon>Roridomyces</taxon>
    </lineage>
</organism>